<keyword evidence="2" id="KW-1185">Reference proteome</keyword>
<organism evidence="1 2">
    <name type="scientific">Pseudaeromonas sharmana</name>
    <dbReference type="NCBI Taxonomy" id="328412"/>
    <lineage>
        <taxon>Bacteria</taxon>
        <taxon>Pseudomonadati</taxon>
        <taxon>Pseudomonadota</taxon>
        <taxon>Gammaproteobacteria</taxon>
        <taxon>Aeromonadales</taxon>
        <taxon>Aeromonadaceae</taxon>
        <taxon>Pseudaeromonas</taxon>
    </lineage>
</organism>
<dbReference type="InterPro" id="IPR013783">
    <property type="entry name" value="Ig-like_fold"/>
</dbReference>
<proteinExistence type="predicted"/>
<dbReference type="RefSeq" id="WP_377151406.1">
    <property type="nucleotide sequence ID" value="NZ_JBHSAF010000006.1"/>
</dbReference>
<reference evidence="2" key="1">
    <citation type="journal article" date="2019" name="Int. J. Syst. Evol. Microbiol.">
        <title>The Global Catalogue of Microorganisms (GCM) 10K type strain sequencing project: providing services to taxonomists for standard genome sequencing and annotation.</title>
        <authorList>
            <consortium name="The Broad Institute Genomics Platform"/>
            <consortium name="The Broad Institute Genome Sequencing Center for Infectious Disease"/>
            <person name="Wu L."/>
            <person name="Ma J."/>
        </authorList>
    </citation>
    <scope>NUCLEOTIDE SEQUENCE [LARGE SCALE GENOMIC DNA]</scope>
    <source>
        <strain evidence="2">CCUG 54939</strain>
    </source>
</reference>
<evidence type="ECO:0000313" key="1">
    <source>
        <dbReference type="EMBL" id="MFC3913152.1"/>
    </source>
</evidence>
<dbReference type="SUPFAM" id="SSF49373">
    <property type="entry name" value="Invasin/intimin cell-adhesion fragments"/>
    <property type="match status" value="4"/>
</dbReference>
<dbReference type="PROSITE" id="PS51257">
    <property type="entry name" value="PROKAR_LIPOPROTEIN"/>
    <property type="match status" value="1"/>
</dbReference>
<name>A0ABV8CLR5_9GAMM</name>
<protein>
    <submittedName>
        <fullName evidence="1">Ig-like domain-containing protein</fullName>
    </submittedName>
</protein>
<sequence>MTSSQKLLATLIAAGLLTACGGGGSKDLSGGGSDGGGDNGGSTTPALSVTTYACTDAANSVGCASTIQLPAEKTNKVQVALVDAKGKAITGAVVSATTDLGTLSPAKALTNASGIAEFLLAAPAANTSGAGTITATYTASDATTTSKSLSFAFVPGQTSSDDYQLSVRLMVCDDLSDTSTCTDQSRLPTERASLIEATLLDPSGSPVPDQIINAAVTQGAISPSTSRLTDSEGKASFQLASTSSSAETAGSVTVSTTVETGDLTATKNYQFGASDLDITLSTDKSSLAAGSVAVLTATVTQNGSAYNYPIEITFSSACASADKATLDTQVTAQQGTAISTYKGTTDKYACSGNDTITASAAGLNAVATVTINNITAETRSITAATPSPEFIYLRGSGKDEKATVTFTLLDAQAKPVSGKQLNFSFAGKISNNVNYQDYTLSPLAATTNKDGQATVTVNSGNLPTPISVIATLDGNTEIRAASSQIGVGIGYADDNSFSFSADSRNINGAAYDGEQAKITIHLADRFNNPVADGTKVYFTTEGGSIKGDLSSDSGDATGVCTTVGGVCNATLTSQDPRPADGRVTISAYVAGEESFQDLNGNGIFDKGELQGVADDQTIIAVPDYVRSYKDVGERFMDKNVDDATPGSGLGDADNYLVNVDTFEDLNGNGVRDLGDGVYTGLVCDKDTITRGFCKREQTSLFRNVEFIFTGLTAEVKGAKNGGYTKIPLQVWDTTTGSWRSDIDVDLRDGLSKYVRILPIHIPSDDAGSEAERLKNPIPESLGSNFGDLQADGLDLRGVNPIPAGSTFAISKTNGGDVTSMNIEGSNCPYVTSSPYPSITRPVFYCFRIDPETSPNNKDSGQLDITIKASGNHQDAMTVSVGVRDNG</sequence>
<gene>
    <name evidence="1" type="ORF">ACFOSS_06695</name>
</gene>
<accession>A0ABV8CLR5</accession>
<evidence type="ECO:0000313" key="2">
    <source>
        <dbReference type="Proteomes" id="UP001595692"/>
    </source>
</evidence>
<dbReference type="EMBL" id="JBHSAF010000006">
    <property type="protein sequence ID" value="MFC3913152.1"/>
    <property type="molecule type" value="Genomic_DNA"/>
</dbReference>
<dbReference type="InterPro" id="IPR008964">
    <property type="entry name" value="Invasin/intimin_cell_adhesion"/>
</dbReference>
<comment type="caution">
    <text evidence="1">The sequence shown here is derived from an EMBL/GenBank/DDBJ whole genome shotgun (WGS) entry which is preliminary data.</text>
</comment>
<dbReference type="Gene3D" id="2.60.40.10">
    <property type="entry name" value="Immunoglobulins"/>
    <property type="match status" value="4"/>
</dbReference>
<dbReference type="Proteomes" id="UP001595692">
    <property type="component" value="Unassembled WGS sequence"/>
</dbReference>